<evidence type="ECO:0000313" key="2">
    <source>
        <dbReference type="Proteomes" id="UP000188533"/>
    </source>
</evidence>
<comment type="caution">
    <text evidence="1">The sequence shown here is derived from an EMBL/GenBank/DDBJ whole genome shotgun (WGS) entry which is preliminary data.</text>
</comment>
<organism evidence="1 2">
    <name type="scientific">Lentinula edodes</name>
    <name type="common">Shiitake mushroom</name>
    <name type="synonym">Lentinus edodes</name>
    <dbReference type="NCBI Taxonomy" id="5353"/>
    <lineage>
        <taxon>Eukaryota</taxon>
        <taxon>Fungi</taxon>
        <taxon>Dikarya</taxon>
        <taxon>Basidiomycota</taxon>
        <taxon>Agaricomycotina</taxon>
        <taxon>Agaricomycetes</taxon>
        <taxon>Agaricomycetidae</taxon>
        <taxon>Agaricales</taxon>
        <taxon>Marasmiineae</taxon>
        <taxon>Omphalotaceae</taxon>
        <taxon>Lentinula</taxon>
    </lineage>
</organism>
<reference evidence="1 2" key="1">
    <citation type="submission" date="2016-08" db="EMBL/GenBank/DDBJ databases">
        <authorList>
            <consortium name="Lentinula edodes genome sequencing consortium"/>
            <person name="Sakamoto Y."/>
            <person name="Nakade K."/>
            <person name="Sato S."/>
            <person name="Yoshida Y."/>
            <person name="Miyazaki K."/>
            <person name="Natsume S."/>
            <person name="Konno N."/>
        </authorList>
    </citation>
    <scope>NUCLEOTIDE SEQUENCE [LARGE SCALE GENOMIC DNA]</scope>
    <source>
        <strain evidence="1 2">NBRC 111202</strain>
    </source>
</reference>
<name>A0A1Q3DZL6_LENED</name>
<accession>A0A1Q3DZL6</accession>
<gene>
    <name evidence="1" type="ORF">LENED_001979</name>
</gene>
<dbReference type="EMBL" id="BDGU01000031">
    <property type="protein sequence ID" value="GAW00458.1"/>
    <property type="molecule type" value="Genomic_DNA"/>
</dbReference>
<dbReference type="AlphaFoldDB" id="A0A1Q3DZL6"/>
<proteinExistence type="predicted"/>
<sequence>MASTTASLGDEAIAAKLFRPNATSRLDFALDEFFPDVFWDKMVPMIDWCSFLKQGLFLKATCLVSGS</sequence>
<protein>
    <submittedName>
        <fullName evidence="1">Uncharacterized protein</fullName>
    </submittedName>
</protein>
<keyword evidence="2" id="KW-1185">Reference proteome</keyword>
<evidence type="ECO:0000313" key="1">
    <source>
        <dbReference type="EMBL" id="GAW00458.1"/>
    </source>
</evidence>
<dbReference type="Proteomes" id="UP000188533">
    <property type="component" value="Unassembled WGS sequence"/>
</dbReference>
<reference evidence="1 2" key="2">
    <citation type="submission" date="2017-02" db="EMBL/GenBank/DDBJ databases">
        <title>A genome survey and senescence transcriptome analysis in Lentinula edodes.</title>
        <authorList>
            <person name="Sakamoto Y."/>
            <person name="Nakade K."/>
            <person name="Sato S."/>
            <person name="Yoshida Y."/>
            <person name="Miyazaki K."/>
            <person name="Natsume S."/>
            <person name="Konno N."/>
        </authorList>
    </citation>
    <scope>NUCLEOTIDE SEQUENCE [LARGE SCALE GENOMIC DNA]</scope>
    <source>
        <strain evidence="1 2">NBRC 111202</strain>
    </source>
</reference>